<dbReference type="Gene3D" id="1.10.150.20">
    <property type="entry name" value="5' to 3' exonuclease, C-terminal subdomain"/>
    <property type="match status" value="1"/>
</dbReference>
<keyword evidence="4" id="KW-1185">Reference proteome</keyword>
<dbReference type="SUPFAM" id="SSF47794">
    <property type="entry name" value="Rad51 N-terminal domain-like"/>
    <property type="match status" value="1"/>
</dbReference>
<evidence type="ECO:0000313" key="4">
    <source>
        <dbReference type="Proteomes" id="UP001203207"/>
    </source>
</evidence>
<dbReference type="InterPro" id="IPR055832">
    <property type="entry name" value="DUF7409"/>
</dbReference>
<dbReference type="Proteomes" id="UP001203207">
    <property type="component" value="Unassembled WGS sequence"/>
</dbReference>
<evidence type="ECO:0000313" key="3">
    <source>
        <dbReference type="EMBL" id="MCL9817098.1"/>
    </source>
</evidence>
<name>A0AAE3FY11_9EURY</name>
<dbReference type="InterPro" id="IPR010995">
    <property type="entry name" value="DNA_repair_Rad51/TF_NusA_a-hlx"/>
</dbReference>
<dbReference type="Pfam" id="PF24158">
    <property type="entry name" value="DUF7409"/>
    <property type="match status" value="1"/>
</dbReference>
<dbReference type="GO" id="GO:0000166">
    <property type="term" value="F:nucleotide binding"/>
    <property type="evidence" value="ECO:0007669"/>
    <property type="project" value="InterPro"/>
</dbReference>
<protein>
    <submittedName>
        <fullName evidence="3">Helix-hairpin-helix domain-containing protein</fullName>
    </submittedName>
</protein>
<evidence type="ECO:0000259" key="2">
    <source>
        <dbReference type="Pfam" id="PF24158"/>
    </source>
</evidence>
<feature type="domain" description="DUF7409" evidence="2">
    <location>
        <begin position="16"/>
        <end position="62"/>
    </location>
</feature>
<feature type="region of interest" description="Disordered" evidence="1">
    <location>
        <begin position="102"/>
        <end position="127"/>
    </location>
</feature>
<dbReference type="AlphaFoldDB" id="A0AAE3FY11"/>
<feature type="compositionally biased region" description="Polar residues" evidence="1">
    <location>
        <begin position="107"/>
        <end position="118"/>
    </location>
</feature>
<dbReference type="EMBL" id="JAKRVX010000003">
    <property type="protein sequence ID" value="MCL9817098.1"/>
    <property type="molecule type" value="Genomic_DNA"/>
</dbReference>
<dbReference type="Pfam" id="PF14520">
    <property type="entry name" value="HHH_5"/>
    <property type="match status" value="1"/>
</dbReference>
<sequence>MSENNGSNRASELITLKYIGAKTAAVLQSASIAAADITTKAVSFRMLVDAGVNPGVAAKIRREYSLSWSFSSGDDLTRRSTQVRGLGADEAAWVAASAGDWAKETDANATTPKSTTGQADAPQTPWASTVDRSVDAETDGSGDSFAAEAAWRNRSRPTPLTTLESISQSDADILAEAGIISVRSLATANAERVADVLELDRETVQLWHTEARESHNV</sequence>
<accession>A0AAE3FY11</accession>
<reference evidence="3" key="1">
    <citation type="journal article" date="2022" name="Syst. Appl. Microbiol.">
        <title>Natronocalculus amylovorans gen. nov., sp. nov., and Natranaeroarchaeum aerophilus sp. nov., dominant culturable amylolytic natronoarchaea from hypersaline soda lakes in southwestern Siberia.</title>
        <authorList>
            <person name="Sorokin D.Y."/>
            <person name="Elcheninov A.G."/>
            <person name="Khizhniak T.V."/>
            <person name="Koenen M."/>
            <person name="Bale N.J."/>
            <person name="Damste J.S.S."/>
            <person name="Kublanov I.V."/>
        </authorList>
    </citation>
    <scope>NUCLEOTIDE SEQUENCE</scope>
    <source>
        <strain evidence="3">AArc-St2</strain>
    </source>
</reference>
<organism evidence="3 4">
    <name type="scientific">Natronocalculus amylovorans</name>
    <dbReference type="NCBI Taxonomy" id="2917812"/>
    <lineage>
        <taxon>Archaea</taxon>
        <taxon>Methanobacteriati</taxon>
        <taxon>Methanobacteriota</taxon>
        <taxon>Stenosarchaea group</taxon>
        <taxon>Halobacteria</taxon>
        <taxon>Halobacteriales</taxon>
        <taxon>Haloferacaceae</taxon>
        <taxon>Natronocalculus</taxon>
    </lineage>
</organism>
<proteinExistence type="predicted"/>
<reference evidence="3" key="2">
    <citation type="submission" date="2022-02" db="EMBL/GenBank/DDBJ databases">
        <authorList>
            <person name="Elcheninov A.G."/>
            <person name="Sorokin D.Y."/>
            <person name="Kublanov I.V."/>
        </authorList>
    </citation>
    <scope>NUCLEOTIDE SEQUENCE</scope>
    <source>
        <strain evidence="3">AArc-St2</strain>
    </source>
</reference>
<dbReference type="RefSeq" id="WP_250584089.1">
    <property type="nucleotide sequence ID" value="NZ_JAKRVX010000003.1"/>
</dbReference>
<gene>
    <name evidence="3" type="ORF">AArcSt2_09100</name>
</gene>
<comment type="caution">
    <text evidence="3">The sequence shown here is derived from an EMBL/GenBank/DDBJ whole genome shotgun (WGS) entry which is preliminary data.</text>
</comment>
<evidence type="ECO:0000256" key="1">
    <source>
        <dbReference type="SAM" id="MobiDB-lite"/>
    </source>
</evidence>